<comment type="caution">
    <text evidence="1">The sequence shown here is derived from an EMBL/GenBank/DDBJ whole genome shotgun (WGS) entry which is preliminary data.</text>
</comment>
<sequence length="105" mass="11966">MLYKIEIYAPAREGGWVWRTAGPRYPDTPDVLTSEGQLLRALHTYTAMSARLLAPSVPRFRMTVRTLVTRELVGLYEWERSTETGRLVPAHTPFVHWPELVSVAA</sequence>
<dbReference type="Proteomes" id="UP000638353">
    <property type="component" value="Unassembled WGS sequence"/>
</dbReference>
<organism evidence="1 2">
    <name type="scientific">Streptomyces finlayi</name>
    <dbReference type="NCBI Taxonomy" id="67296"/>
    <lineage>
        <taxon>Bacteria</taxon>
        <taxon>Bacillati</taxon>
        <taxon>Actinomycetota</taxon>
        <taxon>Actinomycetes</taxon>
        <taxon>Kitasatosporales</taxon>
        <taxon>Streptomycetaceae</taxon>
        <taxon>Streptomyces</taxon>
    </lineage>
</organism>
<accession>A0A918X9C0</accession>
<reference evidence="1" key="2">
    <citation type="submission" date="2020-09" db="EMBL/GenBank/DDBJ databases">
        <authorList>
            <person name="Sun Q."/>
            <person name="Ohkuma M."/>
        </authorList>
    </citation>
    <scope>NUCLEOTIDE SEQUENCE</scope>
    <source>
        <strain evidence="1">JCM 4637</strain>
    </source>
</reference>
<evidence type="ECO:0000313" key="2">
    <source>
        <dbReference type="Proteomes" id="UP000638353"/>
    </source>
</evidence>
<name>A0A918X9C0_9ACTN</name>
<gene>
    <name evidence="1" type="ORF">GCM10010334_83510</name>
</gene>
<protein>
    <submittedName>
        <fullName evidence="1">Uncharacterized protein</fullName>
    </submittedName>
</protein>
<evidence type="ECO:0000313" key="1">
    <source>
        <dbReference type="EMBL" id="GHD19640.1"/>
    </source>
</evidence>
<dbReference type="EMBL" id="BMVC01000035">
    <property type="protein sequence ID" value="GHD19640.1"/>
    <property type="molecule type" value="Genomic_DNA"/>
</dbReference>
<dbReference type="AlphaFoldDB" id="A0A918X9C0"/>
<proteinExistence type="predicted"/>
<reference evidence="1" key="1">
    <citation type="journal article" date="2014" name="Int. J. Syst. Evol. Microbiol.">
        <title>Complete genome sequence of Corynebacterium casei LMG S-19264T (=DSM 44701T), isolated from a smear-ripened cheese.</title>
        <authorList>
            <consortium name="US DOE Joint Genome Institute (JGI-PGF)"/>
            <person name="Walter F."/>
            <person name="Albersmeier A."/>
            <person name="Kalinowski J."/>
            <person name="Ruckert C."/>
        </authorList>
    </citation>
    <scope>NUCLEOTIDE SEQUENCE</scope>
    <source>
        <strain evidence="1">JCM 4637</strain>
    </source>
</reference>